<evidence type="ECO:0000256" key="1">
    <source>
        <dbReference type="SAM" id="Phobius"/>
    </source>
</evidence>
<gene>
    <name evidence="2" type="ORF">ACFSQW_11885</name>
</gene>
<dbReference type="Proteomes" id="UP001597440">
    <property type="component" value="Unassembled WGS sequence"/>
</dbReference>
<dbReference type="RefSeq" id="WP_210353462.1">
    <property type="nucleotide sequence ID" value="NZ_JAEQMU010000001.1"/>
</dbReference>
<evidence type="ECO:0000313" key="3">
    <source>
        <dbReference type="Proteomes" id="UP001597440"/>
    </source>
</evidence>
<dbReference type="EMBL" id="JBHULD010000014">
    <property type="protein sequence ID" value="MFD2555096.1"/>
    <property type="molecule type" value="Genomic_DNA"/>
</dbReference>
<evidence type="ECO:0000313" key="2">
    <source>
        <dbReference type="EMBL" id="MFD2555096.1"/>
    </source>
</evidence>
<name>A0ABW5L5I4_9SPHI</name>
<sequence>MDEKRFVSTVADDTLLSSDFPHGCLPHYVWIYQRDKVVAFTRAEEISHENITQVLEKGNDTTFKRKRDYKIAYDYSELFLLGVMVLSLLFSVFIQC</sequence>
<proteinExistence type="predicted"/>
<protein>
    <submittedName>
        <fullName evidence="2">Uncharacterized protein</fullName>
    </submittedName>
</protein>
<keyword evidence="1" id="KW-0472">Membrane</keyword>
<feature type="transmembrane region" description="Helical" evidence="1">
    <location>
        <begin position="75"/>
        <end position="94"/>
    </location>
</feature>
<keyword evidence="1" id="KW-0812">Transmembrane</keyword>
<comment type="caution">
    <text evidence="2">The sequence shown here is derived from an EMBL/GenBank/DDBJ whole genome shotgun (WGS) entry which is preliminary data.</text>
</comment>
<accession>A0ABW5L5I4</accession>
<keyword evidence="3" id="KW-1185">Reference proteome</keyword>
<organism evidence="2 3">
    <name type="scientific">Sphingobacterium tabacisoli</name>
    <dbReference type="NCBI Taxonomy" id="2044855"/>
    <lineage>
        <taxon>Bacteria</taxon>
        <taxon>Pseudomonadati</taxon>
        <taxon>Bacteroidota</taxon>
        <taxon>Sphingobacteriia</taxon>
        <taxon>Sphingobacteriales</taxon>
        <taxon>Sphingobacteriaceae</taxon>
        <taxon>Sphingobacterium</taxon>
    </lineage>
</organism>
<reference evidence="3" key="1">
    <citation type="journal article" date="2019" name="Int. J. Syst. Evol. Microbiol.">
        <title>The Global Catalogue of Microorganisms (GCM) 10K type strain sequencing project: providing services to taxonomists for standard genome sequencing and annotation.</title>
        <authorList>
            <consortium name="The Broad Institute Genomics Platform"/>
            <consortium name="The Broad Institute Genome Sequencing Center for Infectious Disease"/>
            <person name="Wu L."/>
            <person name="Ma J."/>
        </authorList>
    </citation>
    <scope>NUCLEOTIDE SEQUENCE [LARGE SCALE GENOMIC DNA]</scope>
    <source>
        <strain evidence="3">KCTC 52298</strain>
    </source>
</reference>
<keyword evidence="1" id="KW-1133">Transmembrane helix</keyword>